<dbReference type="SUPFAM" id="SSF82607">
    <property type="entry name" value="YbaB-like"/>
    <property type="match status" value="1"/>
</dbReference>
<sequence>MLVQMRHGTGDQEIGRLLEEFQKDVTQLEHLRDRITEVRGRGEAAQGRVVAEASPTGALIGLTIDARAMRLGSDELAAAVLEAAAEAARNAEAGIGELVDPFIAGTGLDVDR</sequence>
<reference evidence="2" key="1">
    <citation type="journal article" date="2019" name="Int. J. Syst. Evol. Microbiol.">
        <title>The Global Catalogue of Microorganisms (GCM) 10K type strain sequencing project: providing services to taxonomists for standard genome sequencing and annotation.</title>
        <authorList>
            <consortium name="The Broad Institute Genomics Platform"/>
            <consortium name="The Broad Institute Genome Sequencing Center for Infectious Disease"/>
            <person name="Wu L."/>
            <person name="Ma J."/>
        </authorList>
    </citation>
    <scope>NUCLEOTIDE SEQUENCE [LARGE SCALE GENOMIC DNA]</scope>
    <source>
        <strain evidence="2">JCM 6835</strain>
    </source>
</reference>
<gene>
    <name evidence="1" type="ORF">GCM10010412_074480</name>
</gene>
<dbReference type="InterPro" id="IPR004401">
    <property type="entry name" value="YbaB/EbfC"/>
</dbReference>
<keyword evidence="2" id="KW-1185">Reference proteome</keyword>
<organism evidence="1 2">
    <name type="scientific">Nonomuraea recticatena</name>
    <dbReference type="NCBI Taxonomy" id="46178"/>
    <lineage>
        <taxon>Bacteria</taxon>
        <taxon>Bacillati</taxon>
        <taxon>Actinomycetota</taxon>
        <taxon>Actinomycetes</taxon>
        <taxon>Streptosporangiales</taxon>
        <taxon>Streptosporangiaceae</taxon>
        <taxon>Nonomuraea</taxon>
    </lineage>
</organism>
<dbReference type="EMBL" id="BAAATE010000027">
    <property type="protein sequence ID" value="GAA2686765.1"/>
    <property type="molecule type" value="Genomic_DNA"/>
</dbReference>
<comment type="caution">
    <text evidence="1">The sequence shown here is derived from an EMBL/GenBank/DDBJ whole genome shotgun (WGS) entry which is preliminary data.</text>
</comment>
<protein>
    <recommendedName>
        <fullName evidence="3">YbaB/EbfC family nucleoid-associated protein</fullName>
    </recommendedName>
</protein>
<dbReference type="Proteomes" id="UP001501666">
    <property type="component" value="Unassembled WGS sequence"/>
</dbReference>
<dbReference type="InterPro" id="IPR036894">
    <property type="entry name" value="YbaB-like_sf"/>
</dbReference>
<dbReference type="Gene3D" id="3.30.1310.10">
    <property type="entry name" value="Nucleoid-associated protein YbaB-like domain"/>
    <property type="match status" value="1"/>
</dbReference>
<evidence type="ECO:0000313" key="1">
    <source>
        <dbReference type="EMBL" id="GAA2686765.1"/>
    </source>
</evidence>
<evidence type="ECO:0000313" key="2">
    <source>
        <dbReference type="Proteomes" id="UP001501666"/>
    </source>
</evidence>
<dbReference type="Pfam" id="PF02575">
    <property type="entry name" value="YbaB_DNA_bd"/>
    <property type="match status" value="1"/>
</dbReference>
<accession>A0ABP6F8X7</accession>
<proteinExistence type="predicted"/>
<name>A0ABP6F8X7_9ACTN</name>
<evidence type="ECO:0008006" key="3">
    <source>
        <dbReference type="Google" id="ProtNLM"/>
    </source>
</evidence>